<protein>
    <submittedName>
        <fullName evidence="3">Uncharacterized protein</fullName>
    </submittedName>
</protein>
<sequence length="427" mass="47774">MASFGFATPHLALVVARPLVLLSPPACPFNHFQQLACSSSSPRPIAFLNPTFESHNPHAKANLLMEVPRSRGDRVRPRIRLIRHRSPVRAPEVNRREPSWDAWSSTPSWTSPYPFDEDESRRSISSSDILSPTSDELILLPLSPPERPSGVLPWRFLRPRSSAISVPSPEDPESDCDSDLIRAKIITSRLEVVPTELLLRYEALRAGTEDQSEGCAICCEPLITPRDSRRLIDRLKSGSSSAVPKKSWDPPKGRAFSKWLEDEERKGARSSSSPTSSLYDQQFPVLDDISDIDINAGIDEVEFTPPVYPKEPPNHGIGIRVAPPIEPYREPSYIASNTHLPDDVPPPLFTHNPLPPSRSRTPSLSIVEDRASIDSYSRPATIRERRQSHQPISQQIRSLEELVATLHELIRQITSIRDGPNTVPRAR</sequence>
<proteinExistence type="predicted"/>
<dbReference type="Proteomes" id="UP001212997">
    <property type="component" value="Unassembled WGS sequence"/>
</dbReference>
<evidence type="ECO:0000313" key="4">
    <source>
        <dbReference type="Proteomes" id="UP001212997"/>
    </source>
</evidence>
<keyword evidence="4" id="KW-1185">Reference proteome</keyword>
<dbReference type="EMBL" id="JANAWD010000035">
    <property type="protein sequence ID" value="KAJ3489983.1"/>
    <property type="molecule type" value="Genomic_DNA"/>
</dbReference>
<dbReference type="AlphaFoldDB" id="A0AAD5YMN3"/>
<keyword evidence="2" id="KW-0732">Signal</keyword>
<evidence type="ECO:0000313" key="3">
    <source>
        <dbReference type="EMBL" id="KAJ3489983.1"/>
    </source>
</evidence>
<evidence type="ECO:0000256" key="2">
    <source>
        <dbReference type="SAM" id="SignalP"/>
    </source>
</evidence>
<comment type="caution">
    <text evidence="3">The sequence shown here is derived from an EMBL/GenBank/DDBJ whole genome shotgun (WGS) entry which is preliminary data.</text>
</comment>
<feature type="region of interest" description="Disordered" evidence="1">
    <location>
        <begin position="235"/>
        <end position="280"/>
    </location>
</feature>
<feature type="chain" id="PRO_5042284821" evidence="2">
    <location>
        <begin position="17"/>
        <end position="427"/>
    </location>
</feature>
<reference evidence="3" key="1">
    <citation type="submission" date="2022-07" db="EMBL/GenBank/DDBJ databases">
        <title>Genome Sequence of Physisporinus lineatus.</title>
        <authorList>
            <person name="Buettner E."/>
        </authorList>
    </citation>
    <scope>NUCLEOTIDE SEQUENCE</scope>
    <source>
        <strain evidence="3">VT162</strain>
    </source>
</reference>
<organism evidence="3 4">
    <name type="scientific">Meripilus lineatus</name>
    <dbReference type="NCBI Taxonomy" id="2056292"/>
    <lineage>
        <taxon>Eukaryota</taxon>
        <taxon>Fungi</taxon>
        <taxon>Dikarya</taxon>
        <taxon>Basidiomycota</taxon>
        <taxon>Agaricomycotina</taxon>
        <taxon>Agaricomycetes</taxon>
        <taxon>Polyporales</taxon>
        <taxon>Meripilaceae</taxon>
        <taxon>Meripilus</taxon>
    </lineage>
</organism>
<name>A0AAD5YMN3_9APHY</name>
<feature type="signal peptide" evidence="2">
    <location>
        <begin position="1"/>
        <end position="16"/>
    </location>
</feature>
<gene>
    <name evidence="3" type="ORF">NLI96_g1743</name>
</gene>
<accession>A0AAD5YMN3</accession>
<feature type="compositionally biased region" description="Polar residues" evidence="1">
    <location>
        <begin position="269"/>
        <end position="280"/>
    </location>
</feature>
<evidence type="ECO:0000256" key="1">
    <source>
        <dbReference type="SAM" id="MobiDB-lite"/>
    </source>
</evidence>